<dbReference type="SUPFAM" id="SSF51161">
    <property type="entry name" value="Trimeric LpxA-like enzymes"/>
    <property type="match status" value="1"/>
</dbReference>
<dbReference type="EMBL" id="AOSK01000130">
    <property type="protein sequence ID" value="EYD73534.1"/>
    <property type="molecule type" value="Genomic_DNA"/>
</dbReference>
<evidence type="ECO:0000313" key="2">
    <source>
        <dbReference type="Proteomes" id="UP000019666"/>
    </source>
</evidence>
<dbReference type="Pfam" id="PF00132">
    <property type="entry name" value="Hexapep"/>
    <property type="match status" value="1"/>
</dbReference>
<dbReference type="OrthoDB" id="9803036at2"/>
<dbReference type="AlphaFoldDB" id="A0A017HIF3"/>
<dbReference type="InterPro" id="IPR011004">
    <property type="entry name" value="Trimer_LpxA-like_sf"/>
</dbReference>
<gene>
    <name evidence="1" type="ORF">Rumeso_04655</name>
</gene>
<dbReference type="Proteomes" id="UP000019666">
    <property type="component" value="Unassembled WGS sequence"/>
</dbReference>
<dbReference type="InterPro" id="IPR050484">
    <property type="entry name" value="Transf_Hexapept/Carb_Anhydrase"/>
</dbReference>
<comment type="caution">
    <text evidence="1">The sequence shown here is derived from an EMBL/GenBank/DDBJ whole genome shotgun (WGS) entry which is preliminary data.</text>
</comment>
<protein>
    <submittedName>
        <fullName evidence="1">Carbonic anhydrase, family 3</fullName>
    </submittedName>
</protein>
<dbReference type="Gene3D" id="2.160.10.10">
    <property type="entry name" value="Hexapeptide repeat proteins"/>
    <property type="match status" value="1"/>
</dbReference>
<dbReference type="CDD" id="cd04645">
    <property type="entry name" value="LbH_gamma_CA_like"/>
    <property type="match status" value="1"/>
</dbReference>
<dbReference type="PANTHER" id="PTHR13061:SF29">
    <property type="entry name" value="GAMMA CARBONIC ANHYDRASE-LIKE 1, MITOCHONDRIAL-RELATED"/>
    <property type="match status" value="1"/>
</dbReference>
<dbReference type="STRING" id="442562.Rumeso_04655"/>
<keyword evidence="2" id="KW-1185">Reference proteome</keyword>
<organism evidence="1 2">
    <name type="scientific">Rubellimicrobium mesophilum DSM 19309</name>
    <dbReference type="NCBI Taxonomy" id="442562"/>
    <lineage>
        <taxon>Bacteria</taxon>
        <taxon>Pseudomonadati</taxon>
        <taxon>Pseudomonadota</taxon>
        <taxon>Alphaproteobacteria</taxon>
        <taxon>Rhodobacterales</taxon>
        <taxon>Roseobacteraceae</taxon>
        <taxon>Rubellimicrobium</taxon>
    </lineage>
</organism>
<dbReference type="Pfam" id="PF14602">
    <property type="entry name" value="Hexapep_2"/>
    <property type="match status" value="1"/>
</dbReference>
<reference evidence="1 2" key="1">
    <citation type="submission" date="2013-02" db="EMBL/GenBank/DDBJ databases">
        <authorList>
            <person name="Fiebig A."/>
            <person name="Goeker M."/>
            <person name="Klenk H.-P.P."/>
        </authorList>
    </citation>
    <scope>NUCLEOTIDE SEQUENCE [LARGE SCALE GENOMIC DNA]</scope>
    <source>
        <strain evidence="1 2">DSM 19309</strain>
    </source>
</reference>
<dbReference type="PANTHER" id="PTHR13061">
    <property type="entry name" value="DYNACTIN SUBUNIT P25"/>
    <property type="match status" value="1"/>
</dbReference>
<dbReference type="HOGENOM" id="CLU_064827_4_1_5"/>
<sequence length="177" mass="18571">MIWALEGQGPEIHPTAWIAPDAQIIGKVRIGARASVWFGAVLRGDNEWIELGEGTNVQELSVLHTDWGFPLSIGARCTIGHKAMVHGCTIGDQSLVGMSATILNGAVIGRESLVGAAALVTEGKRFEERSLIVGAPAKAVRGLDDAAVERLRLSAEHYAANAARFAAGLSPADPARG</sequence>
<name>A0A017HIF3_9RHOB</name>
<proteinExistence type="predicted"/>
<dbReference type="InterPro" id="IPR001451">
    <property type="entry name" value="Hexapep"/>
</dbReference>
<dbReference type="RefSeq" id="WP_037279115.1">
    <property type="nucleotide sequence ID" value="NZ_KK088560.1"/>
</dbReference>
<accession>A0A017HIF3</accession>
<evidence type="ECO:0000313" key="1">
    <source>
        <dbReference type="EMBL" id="EYD73534.1"/>
    </source>
</evidence>
<dbReference type="InterPro" id="IPR047324">
    <property type="entry name" value="LbH_gamma_CA-like"/>
</dbReference>